<evidence type="ECO:0000313" key="1">
    <source>
        <dbReference type="EMBL" id="AWM40134.1"/>
    </source>
</evidence>
<keyword evidence="2" id="KW-1185">Reference proteome</keyword>
<dbReference type="KEGG" id="gog:C1280_26105"/>
<name>A0A2Z3HEI2_9BACT</name>
<protein>
    <submittedName>
        <fullName evidence="1">Uncharacterized protein</fullName>
    </submittedName>
</protein>
<organism evidence="1 2">
    <name type="scientific">Gemmata obscuriglobus</name>
    <dbReference type="NCBI Taxonomy" id="114"/>
    <lineage>
        <taxon>Bacteria</taxon>
        <taxon>Pseudomonadati</taxon>
        <taxon>Planctomycetota</taxon>
        <taxon>Planctomycetia</taxon>
        <taxon>Gemmatales</taxon>
        <taxon>Gemmataceae</taxon>
        <taxon>Gemmata</taxon>
    </lineage>
</organism>
<sequence>MNESLTEDVCAASAAYCLNCVLPRLNALTPSEQFERLKACFEAALAAYRDGVRGWVYEPSDN</sequence>
<dbReference type="EMBL" id="CP025958">
    <property type="protein sequence ID" value="AWM40134.1"/>
    <property type="molecule type" value="Genomic_DNA"/>
</dbReference>
<dbReference type="AlphaFoldDB" id="A0A2Z3HEI2"/>
<proteinExistence type="predicted"/>
<dbReference type="Proteomes" id="UP000245802">
    <property type="component" value="Chromosome"/>
</dbReference>
<evidence type="ECO:0000313" key="2">
    <source>
        <dbReference type="Proteomes" id="UP000245802"/>
    </source>
</evidence>
<reference evidence="1 2" key="1">
    <citation type="submission" date="2018-01" db="EMBL/GenBank/DDBJ databases">
        <title>G. obscuriglobus.</title>
        <authorList>
            <person name="Franke J."/>
            <person name="Blomberg W."/>
            <person name="Selmecki A."/>
        </authorList>
    </citation>
    <scope>NUCLEOTIDE SEQUENCE [LARGE SCALE GENOMIC DNA]</scope>
    <source>
        <strain evidence="1 2">DSM 5831</strain>
    </source>
</reference>
<accession>A0A2Z3HEI2</accession>
<dbReference type="RefSeq" id="WP_010034102.1">
    <property type="nucleotide sequence ID" value="NZ_CP025958.1"/>
</dbReference>
<gene>
    <name evidence="1" type="ORF">C1280_26105</name>
</gene>